<dbReference type="Gene3D" id="3.30.160.390">
    <property type="entry name" value="Integrase, DNA-binding domain"/>
    <property type="match status" value="1"/>
</dbReference>
<dbReference type="AlphaFoldDB" id="A0A437JM28"/>
<keyword evidence="10" id="KW-1185">Reference proteome</keyword>
<dbReference type="Gene3D" id="1.10.443.10">
    <property type="entry name" value="Intergrase catalytic core"/>
    <property type="match status" value="1"/>
</dbReference>
<dbReference type="PROSITE" id="PS51898">
    <property type="entry name" value="TYR_RECOMBINASE"/>
    <property type="match status" value="1"/>
</dbReference>
<evidence type="ECO:0000256" key="3">
    <source>
        <dbReference type="ARBA" id="ARBA00023125"/>
    </source>
</evidence>
<evidence type="ECO:0000256" key="5">
    <source>
        <dbReference type="PROSITE-ProRule" id="PRU01248"/>
    </source>
</evidence>
<proteinExistence type="inferred from homology"/>
<keyword evidence="2" id="KW-0229">DNA integration</keyword>
<dbReference type="GO" id="GO:0015074">
    <property type="term" value="P:DNA integration"/>
    <property type="evidence" value="ECO:0007669"/>
    <property type="project" value="UniProtKB-KW"/>
</dbReference>
<dbReference type="InterPro" id="IPR011010">
    <property type="entry name" value="DNA_brk_join_enz"/>
</dbReference>
<evidence type="ECO:0000256" key="1">
    <source>
        <dbReference type="ARBA" id="ARBA00008857"/>
    </source>
</evidence>
<feature type="domain" description="Core-binding (CB)" evidence="8">
    <location>
        <begin position="109"/>
        <end position="188"/>
    </location>
</feature>
<feature type="region of interest" description="Disordered" evidence="6">
    <location>
        <begin position="85"/>
        <end position="104"/>
    </location>
</feature>
<accession>A0A437JM28</accession>
<name>A0A437JM28_9BURK</name>
<keyword evidence="4" id="KW-0233">DNA recombination</keyword>
<evidence type="ECO:0000256" key="6">
    <source>
        <dbReference type="SAM" id="MobiDB-lite"/>
    </source>
</evidence>
<dbReference type="Pfam" id="PF13356">
    <property type="entry name" value="Arm-DNA-bind_3"/>
    <property type="match status" value="1"/>
</dbReference>
<evidence type="ECO:0000259" key="8">
    <source>
        <dbReference type="PROSITE" id="PS51900"/>
    </source>
</evidence>
<evidence type="ECO:0000256" key="4">
    <source>
        <dbReference type="ARBA" id="ARBA00023172"/>
    </source>
</evidence>
<dbReference type="GO" id="GO:0006310">
    <property type="term" value="P:DNA recombination"/>
    <property type="evidence" value="ECO:0007669"/>
    <property type="project" value="UniProtKB-KW"/>
</dbReference>
<dbReference type="Pfam" id="PF22022">
    <property type="entry name" value="Phage_int_M"/>
    <property type="match status" value="1"/>
</dbReference>
<dbReference type="PROSITE" id="PS51900">
    <property type="entry name" value="CB"/>
    <property type="match status" value="1"/>
</dbReference>
<keyword evidence="3 5" id="KW-0238">DNA-binding</keyword>
<gene>
    <name evidence="9" type="ORF">ENE75_23830</name>
</gene>
<dbReference type="InterPro" id="IPR053876">
    <property type="entry name" value="Phage_int_M"/>
</dbReference>
<dbReference type="InterPro" id="IPR044068">
    <property type="entry name" value="CB"/>
</dbReference>
<comment type="caution">
    <text evidence="9">The sequence shown here is derived from an EMBL/GenBank/DDBJ whole genome shotgun (WGS) entry which is preliminary data.</text>
</comment>
<dbReference type="Pfam" id="PF00589">
    <property type="entry name" value="Phage_integrase"/>
    <property type="match status" value="1"/>
</dbReference>
<dbReference type="EMBL" id="SACT01000013">
    <property type="protein sequence ID" value="RVT47731.1"/>
    <property type="molecule type" value="Genomic_DNA"/>
</dbReference>
<sequence length="421" mass="47984">MRLCNYSLTPTRISSAKPRSRLYKLTDGGGLFVEVSAAGLKTWRYQYRFGGSRREITIGKFPEVGVADARERHFEMRAMLERGIDPLDARRQQESARRERSAEARAAGDDFESFSRRWIRERLATKSETYRRQVESRLERFVWPGIGSKPLSAVRPADVLEIIEARRATPKTAEGVRQHIQQIYNYAIQKLLVEVNPALPLRGVIEVPAAEHHRHLTEPELGAFWRSVAKQGAHFVTIGATRMLMYTMCRKSEVLRARWREFDLERAQWDIPAERMKMKAPHRVYLSRQALELLGLLKAFGSEPQAYVFPSVLRAAVPLGDATLNHFFKRLDFGVPDFSPHGTRGTAATLLREHGFSREVVELLLAHAERNKVTAAYHHHEMADERRRALQYLADQIDRLAQAAHHGSTVAEARDSTTAAA</sequence>
<protein>
    <submittedName>
        <fullName evidence="9">DUF4102 domain-containing protein</fullName>
    </submittedName>
</protein>
<dbReference type="PANTHER" id="PTHR30629">
    <property type="entry name" value="PROPHAGE INTEGRASE"/>
    <property type="match status" value="1"/>
</dbReference>
<dbReference type="CDD" id="cd00801">
    <property type="entry name" value="INT_P4_C"/>
    <property type="match status" value="1"/>
</dbReference>
<reference evidence="9 10" key="1">
    <citation type="submission" date="2019-01" db="EMBL/GenBank/DDBJ databases">
        <authorList>
            <person name="Chen W.-M."/>
        </authorList>
    </citation>
    <scope>NUCLEOTIDE SEQUENCE [LARGE SCALE GENOMIC DNA]</scope>
    <source>
        <strain evidence="9 10">ICH-3</strain>
    </source>
</reference>
<dbReference type="Proteomes" id="UP000288178">
    <property type="component" value="Unassembled WGS sequence"/>
</dbReference>
<dbReference type="InterPro" id="IPR013762">
    <property type="entry name" value="Integrase-like_cat_sf"/>
</dbReference>
<evidence type="ECO:0000259" key="7">
    <source>
        <dbReference type="PROSITE" id="PS51898"/>
    </source>
</evidence>
<dbReference type="InterPro" id="IPR025166">
    <property type="entry name" value="Integrase_DNA_bind_dom"/>
</dbReference>
<dbReference type="InterPro" id="IPR050808">
    <property type="entry name" value="Phage_Integrase"/>
</dbReference>
<organism evidence="9 10">
    <name type="scientific">Rubrivivax albus</name>
    <dbReference type="NCBI Taxonomy" id="2499835"/>
    <lineage>
        <taxon>Bacteria</taxon>
        <taxon>Pseudomonadati</taxon>
        <taxon>Pseudomonadota</taxon>
        <taxon>Betaproteobacteria</taxon>
        <taxon>Burkholderiales</taxon>
        <taxon>Sphaerotilaceae</taxon>
        <taxon>Rubrivivax</taxon>
    </lineage>
</organism>
<dbReference type="GO" id="GO:0003677">
    <property type="term" value="F:DNA binding"/>
    <property type="evidence" value="ECO:0007669"/>
    <property type="project" value="UniProtKB-UniRule"/>
</dbReference>
<dbReference type="InterPro" id="IPR010998">
    <property type="entry name" value="Integrase_recombinase_N"/>
</dbReference>
<dbReference type="SUPFAM" id="SSF56349">
    <property type="entry name" value="DNA breaking-rejoining enzymes"/>
    <property type="match status" value="1"/>
</dbReference>
<evidence type="ECO:0000313" key="10">
    <source>
        <dbReference type="Proteomes" id="UP000288178"/>
    </source>
</evidence>
<dbReference type="RefSeq" id="WP_128201421.1">
    <property type="nucleotide sequence ID" value="NZ_SACT01000013.1"/>
</dbReference>
<dbReference type="OrthoDB" id="9775880at2"/>
<dbReference type="Gene3D" id="1.10.150.130">
    <property type="match status" value="1"/>
</dbReference>
<dbReference type="PANTHER" id="PTHR30629:SF2">
    <property type="entry name" value="PROPHAGE INTEGRASE INTS-RELATED"/>
    <property type="match status" value="1"/>
</dbReference>
<comment type="similarity">
    <text evidence="1">Belongs to the 'phage' integrase family.</text>
</comment>
<dbReference type="InterPro" id="IPR002104">
    <property type="entry name" value="Integrase_catalytic"/>
</dbReference>
<evidence type="ECO:0000313" key="9">
    <source>
        <dbReference type="EMBL" id="RVT47731.1"/>
    </source>
</evidence>
<dbReference type="InterPro" id="IPR038488">
    <property type="entry name" value="Integrase_DNA-bd_sf"/>
</dbReference>
<feature type="domain" description="Tyr recombinase" evidence="7">
    <location>
        <begin position="211"/>
        <end position="391"/>
    </location>
</feature>
<evidence type="ECO:0000256" key="2">
    <source>
        <dbReference type="ARBA" id="ARBA00022908"/>
    </source>
</evidence>